<dbReference type="InterPro" id="IPR001701">
    <property type="entry name" value="Glyco_hydro_9"/>
</dbReference>
<dbReference type="PANTHER" id="PTHR22298">
    <property type="entry name" value="ENDO-1,4-BETA-GLUCANASE"/>
    <property type="match status" value="1"/>
</dbReference>
<dbReference type="Gene3D" id="1.50.10.10">
    <property type="match status" value="1"/>
</dbReference>
<evidence type="ECO:0000256" key="7">
    <source>
        <dbReference type="ARBA" id="ARBA00023295"/>
    </source>
</evidence>
<dbReference type="EC" id="3.2.1.4" evidence="3"/>
<keyword evidence="6" id="KW-0119">Carbohydrate metabolism</keyword>
<comment type="caution">
    <text evidence="10">The sequence shown here is derived from an EMBL/GenBank/DDBJ whole genome shotgun (WGS) entry which is preliminary data.</text>
</comment>
<dbReference type="EMBL" id="JAMSHJ010000007">
    <property type="protein sequence ID" value="KAI5386869.1"/>
    <property type="molecule type" value="Genomic_DNA"/>
</dbReference>
<evidence type="ECO:0000256" key="4">
    <source>
        <dbReference type="ARBA" id="ARBA00022801"/>
    </source>
</evidence>
<feature type="domain" description="Glycoside hydrolase family 9" evidence="9">
    <location>
        <begin position="2"/>
        <end position="59"/>
    </location>
</feature>
<comment type="catalytic activity">
    <reaction evidence="1">
        <text>Endohydrolysis of (1-&gt;4)-beta-D-glucosidic linkages in cellulose, lichenin and cereal beta-D-glucans.</text>
        <dbReference type="EC" id="3.2.1.4"/>
    </reaction>
</comment>
<dbReference type="GO" id="GO:0008810">
    <property type="term" value="F:cellulase activity"/>
    <property type="evidence" value="ECO:0007669"/>
    <property type="project" value="UniProtKB-EC"/>
</dbReference>
<keyword evidence="7" id="KW-0326">Glycosidase</keyword>
<comment type="similarity">
    <text evidence="2">Belongs to the glycosyl hydrolase 9 (cellulase E) family.</text>
</comment>
<organism evidence="10 11">
    <name type="scientific">Pisum sativum</name>
    <name type="common">Garden pea</name>
    <name type="synonym">Lathyrus oleraceus</name>
    <dbReference type="NCBI Taxonomy" id="3888"/>
    <lineage>
        <taxon>Eukaryota</taxon>
        <taxon>Viridiplantae</taxon>
        <taxon>Streptophyta</taxon>
        <taxon>Embryophyta</taxon>
        <taxon>Tracheophyta</taxon>
        <taxon>Spermatophyta</taxon>
        <taxon>Magnoliopsida</taxon>
        <taxon>eudicotyledons</taxon>
        <taxon>Gunneridae</taxon>
        <taxon>Pentapetalae</taxon>
        <taxon>rosids</taxon>
        <taxon>fabids</taxon>
        <taxon>Fabales</taxon>
        <taxon>Fabaceae</taxon>
        <taxon>Papilionoideae</taxon>
        <taxon>50 kb inversion clade</taxon>
        <taxon>NPAAA clade</taxon>
        <taxon>Hologalegina</taxon>
        <taxon>IRL clade</taxon>
        <taxon>Fabeae</taxon>
        <taxon>Lathyrus</taxon>
    </lineage>
</organism>
<name>A0A9D4VQ24_PEA</name>
<dbReference type="Gramene" id="Psat07G0313300-T1">
    <property type="protein sequence ID" value="KAI5386869.1"/>
    <property type="gene ID" value="KIW84_073133"/>
</dbReference>
<dbReference type="SUPFAM" id="SSF48208">
    <property type="entry name" value="Six-hairpin glycosidases"/>
    <property type="match status" value="1"/>
</dbReference>
<evidence type="ECO:0000256" key="5">
    <source>
        <dbReference type="ARBA" id="ARBA00023001"/>
    </source>
</evidence>
<accession>A0A9D4VQ24</accession>
<dbReference type="AlphaFoldDB" id="A0A9D4VQ24"/>
<evidence type="ECO:0000256" key="2">
    <source>
        <dbReference type="ARBA" id="ARBA00007072"/>
    </source>
</evidence>
<dbReference type="GO" id="GO:0030245">
    <property type="term" value="P:cellulose catabolic process"/>
    <property type="evidence" value="ECO:0007669"/>
    <property type="project" value="UniProtKB-KW"/>
</dbReference>
<dbReference type="InterPro" id="IPR008928">
    <property type="entry name" value="6-hairpin_glycosidase_sf"/>
</dbReference>
<evidence type="ECO:0000256" key="6">
    <source>
        <dbReference type="ARBA" id="ARBA00023277"/>
    </source>
</evidence>
<evidence type="ECO:0000256" key="8">
    <source>
        <dbReference type="ARBA" id="ARBA00023326"/>
    </source>
</evidence>
<evidence type="ECO:0000256" key="3">
    <source>
        <dbReference type="ARBA" id="ARBA00012601"/>
    </source>
</evidence>
<protein>
    <recommendedName>
        <fullName evidence="3">cellulase</fullName>
        <ecNumber evidence="3">3.2.1.4</ecNumber>
    </recommendedName>
</protein>
<evidence type="ECO:0000313" key="11">
    <source>
        <dbReference type="Proteomes" id="UP001058974"/>
    </source>
</evidence>
<gene>
    <name evidence="10" type="ORF">KIW84_073133</name>
</gene>
<dbReference type="Pfam" id="PF00759">
    <property type="entry name" value="Glyco_hydro_9"/>
    <property type="match status" value="1"/>
</dbReference>
<keyword evidence="11" id="KW-1185">Reference proteome</keyword>
<keyword evidence="8" id="KW-0624">Polysaccharide degradation</keyword>
<proteinExistence type="inferred from homology"/>
<dbReference type="InterPro" id="IPR012341">
    <property type="entry name" value="6hp_glycosidase-like_sf"/>
</dbReference>
<keyword evidence="5" id="KW-0136">Cellulose degradation</keyword>
<sequence>MDVVRTAYYVSSKNSGSDVAAEIAIASMVFRKVDPSYSKLLLRTAQKVYQFALQYQETMLRFLHDGKTIMLFSCSKLSALKELIAVLDVYQDDSERRATTGEKIQKKNSYSPDCLQRLIHKHITTCYETRKFSSRKRKSLKPKLPCIIEENENVDEIAGTFQQGIGPERMNETITRGPPAMMPPQAGFGYPHQFVPRMKSLI</sequence>
<evidence type="ECO:0000313" key="10">
    <source>
        <dbReference type="EMBL" id="KAI5386869.1"/>
    </source>
</evidence>
<evidence type="ECO:0000259" key="9">
    <source>
        <dbReference type="Pfam" id="PF00759"/>
    </source>
</evidence>
<dbReference type="Proteomes" id="UP001058974">
    <property type="component" value="Chromosome 7"/>
</dbReference>
<evidence type="ECO:0000256" key="1">
    <source>
        <dbReference type="ARBA" id="ARBA00000966"/>
    </source>
</evidence>
<reference evidence="10 11" key="1">
    <citation type="journal article" date="2022" name="Nat. Genet.">
        <title>Improved pea reference genome and pan-genome highlight genomic features and evolutionary characteristics.</title>
        <authorList>
            <person name="Yang T."/>
            <person name="Liu R."/>
            <person name="Luo Y."/>
            <person name="Hu S."/>
            <person name="Wang D."/>
            <person name="Wang C."/>
            <person name="Pandey M.K."/>
            <person name="Ge S."/>
            <person name="Xu Q."/>
            <person name="Li N."/>
            <person name="Li G."/>
            <person name="Huang Y."/>
            <person name="Saxena R.K."/>
            <person name="Ji Y."/>
            <person name="Li M."/>
            <person name="Yan X."/>
            <person name="He Y."/>
            <person name="Liu Y."/>
            <person name="Wang X."/>
            <person name="Xiang C."/>
            <person name="Varshney R.K."/>
            <person name="Ding H."/>
            <person name="Gao S."/>
            <person name="Zong X."/>
        </authorList>
    </citation>
    <scope>NUCLEOTIDE SEQUENCE [LARGE SCALE GENOMIC DNA]</scope>
    <source>
        <strain evidence="10 11">cv. Zhongwan 6</strain>
    </source>
</reference>
<keyword evidence="4" id="KW-0378">Hydrolase</keyword>